<comment type="caution">
    <text evidence="1">The sequence shown here is derived from an EMBL/GenBank/DDBJ whole genome shotgun (WGS) entry which is preliminary data.</text>
</comment>
<dbReference type="Proteomes" id="UP001359559">
    <property type="component" value="Unassembled WGS sequence"/>
</dbReference>
<gene>
    <name evidence="1" type="ORF">RJT34_16699</name>
</gene>
<sequence>MVAFRHSVAIKDRGGELWVLLGSLLLMVVEPSSVFTASLGVVLQHCPLLLSYYRGSSANYAYNVFDGLGVKDLAALIG</sequence>
<dbReference type="EMBL" id="JAYKXN010000004">
    <property type="protein sequence ID" value="KAK7293824.1"/>
    <property type="molecule type" value="Genomic_DNA"/>
</dbReference>
<evidence type="ECO:0000313" key="1">
    <source>
        <dbReference type="EMBL" id="KAK7293824.1"/>
    </source>
</evidence>
<keyword evidence="2" id="KW-1185">Reference proteome</keyword>
<reference evidence="1 2" key="1">
    <citation type="submission" date="2024-01" db="EMBL/GenBank/DDBJ databases">
        <title>The genomes of 5 underutilized Papilionoideae crops provide insights into root nodulation and disease resistance.</title>
        <authorList>
            <person name="Yuan L."/>
        </authorList>
    </citation>
    <scope>NUCLEOTIDE SEQUENCE [LARGE SCALE GENOMIC DNA]</scope>
    <source>
        <strain evidence="1">LY-2023</strain>
        <tissue evidence="1">Leaf</tissue>
    </source>
</reference>
<organism evidence="1 2">
    <name type="scientific">Clitoria ternatea</name>
    <name type="common">Butterfly pea</name>
    <dbReference type="NCBI Taxonomy" id="43366"/>
    <lineage>
        <taxon>Eukaryota</taxon>
        <taxon>Viridiplantae</taxon>
        <taxon>Streptophyta</taxon>
        <taxon>Embryophyta</taxon>
        <taxon>Tracheophyta</taxon>
        <taxon>Spermatophyta</taxon>
        <taxon>Magnoliopsida</taxon>
        <taxon>eudicotyledons</taxon>
        <taxon>Gunneridae</taxon>
        <taxon>Pentapetalae</taxon>
        <taxon>rosids</taxon>
        <taxon>fabids</taxon>
        <taxon>Fabales</taxon>
        <taxon>Fabaceae</taxon>
        <taxon>Papilionoideae</taxon>
        <taxon>50 kb inversion clade</taxon>
        <taxon>NPAAA clade</taxon>
        <taxon>indigoferoid/millettioid clade</taxon>
        <taxon>Phaseoleae</taxon>
        <taxon>Clitoria</taxon>
    </lineage>
</organism>
<name>A0AAN9PDW6_CLITE</name>
<protein>
    <submittedName>
        <fullName evidence="1">Uncharacterized protein</fullName>
    </submittedName>
</protein>
<accession>A0AAN9PDW6</accession>
<proteinExistence type="predicted"/>
<dbReference type="AlphaFoldDB" id="A0AAN9PDW6"/>
<evidence type="ECO:0000313" key="2">
    <source>
        <dbReference type="Proteomes" id="UP001359559"/>
    </source>
</evidence>